<comment type="caution">
    <text evidence="3">The sequence shown here is derived from an EMBL/GenBank/DDBJ whole genome shotgun (WGS) entry which is preliminary data.</text>
</comment>
<evidence type="ECO:0000256" key="2">
    <source>
        <dbReference type="SAM" id="MobiDB-lite"/>
    </source>
</evidence>
<dbReference type="AlphaFoldDB" id="A0AA41MKC4"/>
<dbReference type="GO" id="GO:0005789">
    <property type="term" value="C:endoplasmic reticulum membrane"/>
    <property type="evidence" value="ECO:0007669"/>
    <property type="project" value="TreeGrafter"/>
</dbReference>
<reference evidence="3" key="1">
    <citation type="submission" date="2020-03" db="EMBL/GenBank/DDBJ databases">
        <title>Studies in the Genomics of Life Span.</title>
        <authorList>
            <person name="Glass D."/>
        </authorList>
    </citation>
    <scope>NUCLEOTIDE SEQUENCE</scope>
    <source>
        <strain evidence="3">SUZIE</strain>
        <tissue evidence="3">Muscle</tissue>
    </source>
</reference>
<feature type="compositionally biased region" description="Basic and acidic residues" evidence="2">
    <location>
        <begin position="196"/>
        <end position="206"/>
    </location>
</feature>
<keyword evidence="1" id="KW-0175">Coiled coil</keyword>
<feature type="compositionally biased region" description="Basic and acidic residues" evidence="2">
    <location>
        <begin position="72"/>
        <end position="96"/>
    </location>
</feature>
<evidence type="ECO:0000313" key="3">
    <source>
        <dbReference type="EMBL" id="MBZ3873338.1"/>
    </source>
</evidence>
<dbReference type="EMBL" id="JAATJV010202200">
    <property type="protein sequence ID" value="MBZ3873338.1"/>
    <property type="molecule type" value="Genomic_DNA"/>
</dbReference>
<organism evidence="3 4">
    <name type="scientific">Sciurus carolinensis</name>
    <name type="common">Eastern gray squirrel</name>
    <dbReference type="NCBI Taxonomy" id="30640"/>
    <lineage>
        <taxon>Eukaryota</taxon>
        <taxon>Metazoa</taxon>
        <taxon>Chordata</taxon>
        <taxon>Craniata</taxon>
        <taxon>Vertebrata</taxon>
        <taxon>Euteleostomi</taxon>
        <taxon>Mammalia</taxon>
        <taxon>Eutheria</taxon>
        <taxon>Euarchontoglires</taxon>
        <taxon>Glires</taxon>
        <taxon>Rodentia</taxon>
        <taxon>Sciuromorpha</taxon>
        <taxon>Sciuridae</taxon>
        <taxon>Sciurinae</taxon>
        <taxon>Sciurini</taxon>
        <taxon>Sciurus</taxon>
    </lineage>
</organism>
<dbReference type="GO" id="GO:0006888">
    <property type="term" value="P:endoplasmic reticulum to Golgi vesicle-mediated transport"/>
    <property type="evidence" value="ECO:0007669"/>
    <property type="project" value="TreeGrafter"/>
</dbReference>
<name>A0AA41MKC4_SCICA</name>
<feature type="region of interest" description="Disordered" evidence="2">
    <location>
        <begin position="179"/>
        <end position="206"/>
    </location>
</feature>
<evidence type="ECO:0000256" key="1">
    <source>
        <dbReference type="ARBA" id="ARBA00023054"/>
    </source>
</evidence>
<dbReference type="PANTHER" id="PTHR23158">
    <property type="entry name" value="MELANOMA INHIBITORY ACTIVITY-RELATED"/>
    <property type="match status" value="1"/>
</dbReference>
<dbReference type="GO" id="GO:0070971">
    <property type="term" value="C:endoplasmic reticulum exit site"/>
    <property type="evidence" value="ECO:0007669"/>
    <property type="project" value="TreeGrafter"/>
</dbReference>
<accession>A0AA41MKC4</accession>
<proteinExistence type="predicted"/>
<feature type="compositionally biased region" description="Low complexity" evidence="2">
    <location>
        <begin position="25"/>
        <end position="38"/>
    </location>
</feature>
<gene>
    <name evidence="3" type="ORF">SUZIE_122435</name>
</gene>
<dbReference type="InterPro" id="IPR051500">
    <property type="entry name" value="cTAGE_MIA/OTOR"/>
</dbReference>
<dbReference type="GO" id="GO:0009306">
    <property type="term" value="P:protein secretion"/>
    <property type="evidence" value="ECO:0007669"/>
    <property type="project" value="TreeGrafter"/>
</dbReference>
<keyword evidence="4" id="KW-1185">Reference proteome</keyword>
<protein>
    <submittedName>
        <fullName evidence="3">CTAGE family member 5</fullName>
    </submittedName>
</protein>
<sequence>MEFKFKLLEEDLYALDVSNTAFARGQSPYGPSPLSGPSCEMRAFPMERKGPHRLSPFHPREGGRGSGGPEDPLDHQISNERRESSSDIVTDPHRAPADTGPLSSPWEPEGKRMIRSPTQPHSDPPSLLQKKDGYYSNYGRPSEPGEPSPIQCKMSIHGGIFLLILHQELNFSPLLPHSEKRSEFTSGLIPPSNETSIEHPEPQHES</sequence>
<feature type="region of interest" description="Disordered" evidence="2">
    <location>
        <begin position="22"/>
        <end position="151"/>
    </location>
</feature>
<evidence type="ECO:0000313" key="4">
    <source>
        <dbReference type="Proteomes" id="UP001166674"/>
    </source>
</evidence>
<dbReference type="Proteomes" id="UP001166674">
    <property type="component" value="Unassembled WGS sequence"/>
</dbReference>
<dbReference type="GO" id="GO:0035459">
    <property type="term" value="P:vesicle cargo loading"/>
    <property type="evidence" value="ECO:0007669"/>
    <property type="project" value="TreeGrafter"/>
</dbReference>
<dbReference type="PANTHER" id="PTHR23158:SF38">
    <property type="entry name" value="MELANOMA INHIBITORY ACTIVITY PROTEIN 2"/>
    <property type="match status" value="1"/>
</dbReference>